<organism evidence="1 2">
    <name type="scientific">Trichinella britovi</name>
    <name type="common">Parasitic roundworm</name>
    <dbReference type="NCBI Taxonomy" id="45882"/>
    <lineage>
        <taxon>Eukaryota</taxon>
        <taxon>Metazoa</taxon>
        <taxon>Ecdysozoa</taxon>
        <taxon>Nematoda</taxon>
        <taxon>Enoplea</taxon>
        <taxon>Dorylaimia</taxon>
        <taxon>Trichinellida</taxon>
        <taxon>Trichinellidae</taxon>
        <taxon>Trichinella</taxon>
    </lineage>
</organism>
<protein>
    <submittedName>
        <fullName evidence="1">Uncharacterized protein</fullName>
    </submittedName>
</protein>
<evidence type="ECO:0000313" key="2">
    <source>
        <dbReference type="Proteomes" id="UP000054653"/>
    </source>
</evidence>
<sequence>MRNPLICINDKLHGDDVNDYEALKADLKKMFILLKSERSLPAVVSERTNRHFRYQTPRGGRIDLNIRTADR</sequence>
<comment type="caution">
    <text evidence="1">The sequence shown here is derived from an EMBL/GenBank/DDBJ whole genome shotgun (WGS) entry which is preliminary data.</text>
</comment>
<dbReference type="Proteomes" id="UP000054653">
    <property type="component" value="Unassembled WGS sequence"/>
</dbReference>
<name>A0A0V1C3R7_TRIBR</name>
<reference evidence="1 2" key="1">
    <citation type="submission" date="2015-01" db="EMBL/GenBank/DDBJ databases">
        <title>Evolution of Trichinella species and genotypes.</title>
        <authorList>
            <person name="Korhonen P.K."/>
            <person name="Edoardo P."/>
            <person name="Giuseppe L.R."/>
            <person name="Gasser R.B."/>
        </authorList>
    </citation>
    <scope>NUCLEOTIDE SEQUENCE [LARGE SCALE GENOMIC DNA]</scope>
    <source>
        <strain evidence="1">ISS120</strain>
    </source>
</reference>
<keyword evidence="2" id="KW-1185">Reference proteome</keyword>
<dbReference type="EMBL" id="JYDI01000876">
    <property type="protein sequence ID" value="KRY43824.1"/>
    <property type="molecule type" value="Genomic_DNA"/>
</dbReference>
<evidence type="ECO:0000313" key="1">
    <source>
        <dbReference type="EMBL" id="KRY43824.1"/>
    </source>
</evidence>
<proteinExistence type="predicted"/>
<gene>
    <name evidence="1" type="ORF">T03_122</name>
</gene>
<accession>A0A0V1C3R7</accession>
<dbReference type="AlphaFoldDB" id="A0A0V1C3R7"/>